<organism evidence="1 2">
    <name type="scientific">Slackia faecicanis</name>
    <dbReference type="NCBI Taxonomy" id="255723"/>
    <lineage>
        <taxon>Bacteria</taxon>
        <taxon>Bacillati</taxon>
        <taxon>Actinomycetota</taxon>
        <taxon>Coriobacteriia</taxon>
        <taxon>Eggerthellales</taxon>
        <taxon>Eggerthellaceae</taxon>
        <taxon>Slackia</taxon>
    </lineage>
</organism>
<dbReference type="Proteomes" id="UP000267368">
    <property type="component" value="Unassembled WGS sequence"/>
</dbReference>
<accession>A0A3N0AGF4</accession>
<proteinExistence type="predicted"/>
<reference evidence="2" key="1">
    <citation type="submission" date="2018-05" db="EMBL/GenBank/DDBJ databases">
        <title>Genome Sequencing of selected type strains of the family Eggerthellaceae.</title>
        <authorList>
            <person name="Danylec N."/>
            <person name="Stoll D.A."/>
            <person name="Doetsch A."/>
            <person name="Huch M."/>
        </authorList>
    </citation>
    <scope>NUCLEOTIDE SEQUENCE [LARGE SCALE GENOMIC DNA]</scope>
    <source>
        <strain evidence="2">DSM 17537</strain>
    </source>
</reference>
<evidence type="ECO:0000313" key="1">
    <source>
        <dbReference type="EMBL" id="RNL20811.1"/>
    </source>
</evidence>
<dbReference type="RefSeq" id="WP_123197910.1">
    <property type="nucleotide sequence ID" value="NZ_QICB01000002.1"/>
</dbReference>
<evidence type="ECO:0000313" key="2">
    <source>
        <dbReference type="Proteomes" id="UP000267368"/>
    </source>
</evidence>
<gene>
    <name evidence="1" type="ORF">DMP07_04330</name>
</gene>
<keyword evidence="2" id="KW-1185">Reference proteome</keyword>
<evidence type="ECO:0008006" key="3">
    <source>
        <dbReference type="Google" id="ProtNLM"/>
    </source>
</evidence>
<sequence length="149" mass="16160">MAFNKTEKYGSSENVLESEVGLVVKTRQATQEIADSGTKVLKAGTLFKDDTYAKQSDTVSKHPNTEGWFEIVDGEFVKSADKDPVPGKDYYKQTKAAAPVGVVLEDYDMKDYGAYPVAVVVQGRVKASKVSAEAAKAKDTLAKQGLYLV</sequence>
<dbReference type="EMBL" id="QICB01000002">
    <property type="protein sequence ID" value="RNL20811.1"/>
    <property type="molecule type" value="Genomic_DNA"/>
</dbReference>
<protein>
    <recommendedName>
        <fullName evidence="3">Head decoration protein</fullName>
    </recommendedName>
</protein>
<name>A0A3N0AGF4_9ACTN</name>
<dbReference type="AlphaFoldDB" id="A0A3N0AGF4"/>
<comment type="caution">
    <text evidence="1">The sequence shown here is derived from an EMBL/GenBank/DDBJ whole genome shotgun (WGS) entry which is preliminary data.</text>
</comment>
<dbReference type="OrthoDB" id="3197042at2"/>